<name>A0ABN7NXS2_TIMPD</name>
<feature type="region of interest" description="Disordered" evidence="1">
    <location>
        <begin position="158"/>
        <end position="263"/>
    </location>
</feature>
<dbReference type="Proteomes" id="UP001153148">
    <property type="component" value="Unassembled WGS sequence"/>
</dbReference>
<sequence length="263" mass="28095">MIIKSDLNGTYLDKSLSPRVKRVCLHPSGISEPISRTAKNIEHELQNGLTAQEEIDSSATTSAFSRTCSYIDAQTREHSTRTLINSNDRKGDYCTIIVQSKCKSSLIVPLGSLGLFLTGGVQGSEARGSMMPYWLMPPQMWRWGSFSIGVRVSEAWRRAPPRGGGEYRRGGEDILPRGGGRRSPGKRGGGGGGKKGMPGGGGRNGGGIPRKCGGGMNGRGERGRPSRWKCCGRGGDTGKSTSSSPLLSETSPSKIHNKQSIKT</sequence>
<organism evidence="2 3">
    <name type="scientific">Timema podura</name>
    <name type="common">Walking stick</name>
    <dbReference type="NCBI Taxonomy" id="61482"/>
    <lineage>
        <taxon>Eukaryota</taxon>
        <taxon>Metazoa</taxon>
        <taxon>Ecdysozoa</taxon>
        <taxon>Arthropoda</taxon>
        <taxon>Hexapoda</taxon>
        <taxon>Insecta</taxon>
        <taxon>Pterygota</taxon>
        <taxon>Neoptera</taxon>
        <taxon>Polyneoptera</taxon>
        <taxon>Phasmatodea</taxon>
        <taxon>Timematodea</taxon>
        <taxon>Timematoidea</taxon>
        <taxon>Timematidae</taxon>
        <taxon>Timema</taxon>
    </lineage>
</organism>
<dbReference type="EMBL" id="CAJPIN010007182">
    <property type="protein sequence ID" value="CAG2058382.1"/>
    <property type="molecule type" value="Genomic_DNA"/>
</dbReference>
<accession>A0ABN7NXS2</accession>
<evidence type="ECO:0000313" key="2">
    <source>
        <dbReference type="EMBL" id="CAG2058382.1"/>
    </source>
</evidence>
<gene>
    <name evidence="2" type="ORF">TPAB3V08_LOCUS5353</name>
</gene>
<keyword evidence="3" id="KW-1185">Reference proteome</keyword>
<protein>
    <submittedName>
        <fullName evidence="2">Uncharacterized protein</fullName>
    </submittedName>
</protein>
<evidence type="ECO:0000256" key="1">
    <source>
        <dbReference type="SAM" id="MobiDB-lite"/>
    </source>
</evidence>
<proteinExistence type="predicted"/>
<feature type="compositionally biased region" description="Low complexity" evidence="1">
    <location>
        <begin position="240"/>
        <end position="253"/>
    </location>
</feature>
<feature type="compositionally biased region" description="Gly residues" evidence="1">
    <location>
        <begin position="186"/>
        <end position="218"/>
    </location>
</feature>
<reference evidence="2" key="1">
    <citation type="submission" date="2021-03" db="EMBL/GenBank/DDBJ databases">
        <authorList>
            <person name="Tran Van P."/>
        </authorList>
    </citation>
    <scope>NUCLEOTIDE SEQUENCE</scope>
</reference>
<feature type="compositionally biased region" description="Basic and acidic residues" evidence="1">
    <location>
        <begin position="165"/>
        <end position="175"/>
    </location>
</feature>
<comment type="caution">
    <text evidence="2">The sequence shown here is derived from an EMBL/GenBank/DDBJ whole genome shotgun (WGS) entry which is preliminary data.</text>
</comment>
<evidence type="ECO:0000313" key="3">
    <source>
        <dbReference type="Proteomes" id="UP001153148"/>
    </source>
</evidence>